<accession>A0ABT3X0S1</accession>
<proteinExistence type="predicted"/>
<dbReference type="InterPro" id="IPR006530">
    <property type="entry name" value="YD"/>
</dbReference>
<comment type="caution">
    <text evidence="1">The sequence shown here is derived from an EMBL/GenBank/DDBJ whole genome shotgun (WGS) entry which is preliminary data.</text>
</comment>
<gene>
    <name evidence="1" type="ORF">OS242_11020</name>
</gene>
<evidence type="ECO:0000313" key="1">
    <source>
        <dbReference type="EMBL" id="MCX7570493.1"/>
    </source>
</evidence>
<sequence length="87" mass="9595">MRSPDEGATLQYRYDKNHNLIAAVTPTGKATYYSYSDEDRIVAINLINAVINSNFEVDADGDAAPDHFTFNDGIPGLPFAKERQKSA</sequence>
<dbReference type="NCBIfam" id="TIGR01643">
    <property type="entry name" value="YD_repeat_2x"/>
    <property type="match status" value="2"/>
</dbReference>
<keyword evidence="2" id="KW-1185">Reference proteome</keyword>
<organism evidence="1 2">
    <name type="scientific">Tumebacillus lacus</name>
    <dbReference type="NCBI Taxonomy" id="2995335"/>
    <lineage>
        <taxon>Bacteria</taxon>
        <taxon>Bacillati</taxon>
        <taxon>Bacillota</taxon>
        <taxon>Bacilli</taxon>
        <taxon>Bacillales</taxon>
        <taxon>Alicyclobacillaceae</taxon>
        <taxon>Tumebacillus</taxon>
    </lineage>
</organism>
<dbReference type="EMBL" id="JAPMLT010000004">
    <property type="protein sequence ID" value="MCX7570493.1"/>
    <property type="molecule type" value="Genomic_DNA"/>
</dbReference>
<name>A0ABT3X0S1_9BACL</name>
<reference evidence="1 2" key="1">
    <citation type="submission" date="2022-11" db="EMBL/GenBank/DDBJ databases">
        <title>Study of microbial diversity in lake waters.</title>
        <authorList>
            <person name="Zhang J."/>
        </authorList>
    </citation>
    <scope>NUCLEOTIDE SEQUENCE [LARGE SCALE GENOMIC DNA]</scope>
    <source>
        <strain evidence="1 2">DT12</strain>
    </source>
</reference>
<protein>
    <submittedName>
        <fullName evidence="1">RHS repeat protein</fullName>
    </submittedName>
</protein>
<dbReference type="Gene3D" id="2.180.10.10">
    <property type="entry name" value="RHS repeat-associated core"/>
    <property type="match status" value="1"/>
</dbReference>
<dbReference type="RefSeq" id="WP_267151737.1">
    <property type="nucleotide sequence ID" value="NZ_JAPMLT010000004.1"/>
</dbReference>
<dbReference type="Proteomes" id="UP001208017">
    <property type="component" value="Unassembled WGS sequence"/>
</dbReference>
<evidence type="ECO:0000313" key="2">
    <source>
        <dbReference type="Proteomes" id="UP001208017"/>
    </source>
</evidence>